<accession>Q5B3T5</accession>
<dbReference type="InterPro" id="IPR036964">
    <property type="entry name" value="RASGEF_cat_dom_sf"/>
</dbReference>
<protein>
    <recommendedName>
        <fullName evidence="1">Ras-GEF domain-containing protein</fullName>
    </recommendedName>
</protein>
<dbReference type="GO" id="GO:0005085">
    <property type="term" value="F:guanyl-nucleotide exchange factor activity"/>
    <property type="evidence" value="ECO:0007669"/>
    <property type="project" value="InterPro"/>
</dbReference>
<dbReference type="GO" id="GO:0007264">
    <property type="term" value="P:small GTPase-mediated signal transduction"/>
    <property type="evidence" value="ECO:0007669"/>
    <property type="project" value="InterPro"/>
</dbReference>
<evidence type="ECO:0000313" key="2">
    <source>
        <dbReference type="EMBL" id="CBF76767.1"/>
    </source>
</evidence>
<dbReference type="AlphaFoldDB" id="Q5B3T5"/>
<dbReference type="GeneID" id="2872592"/>
<dbReference type="RefSeq" id="XP_662399.1">
    <property type="nucleotide sequence ID" value="XM_657307.1"/>
</dbReference>
<evidence type="ECO:0000259" key="1">
    <source>
        <dbReference type="Pfam" id="PF00617"/>
    </source>
</evidence>
<dbReference type="InterPro" id="IPR023578">
    <property type="entry name" value="Ras_GEF_dom_sf"/>
</dbReference>
<dbReference type="Pfam" id="PF00617">
    <property type="entry name" value="RasGEF"/>
    <property type="match status" value="1"/>
</dbReference>
<evidence type="ECO:0000313" key="3">
    <source>
        <dbReference type="Proteomes" id="UP000000560"/>
    </source>
</evidence>
<dbReference type="STRING" id="227321.Q5B3T5"/>
<sequence>MTQYLAYQFAGDSPSAASYMFGQLSYRSVFRPGEERPQFNIAYRWWEDEATTILWTFDVEVIKRVIRFKLFSDEQFPRMALHRRPTSTVDDLLKGLFDSQERVFYANLPHAQKVDAILQRCKPTAPPMISWGWLPARMEIGRTGDNLESLAVAKAIDAESHLHFTRITFEELVRYSLGYPSGQVEWFLRQHTCFYAHLLDHLHAFPEQVERYAEVEKHLQTRSPFAHRAVISALQDAGYALELPCMTPGFGFFAGAIQRLFNELLNLKLILKVLNVLGVRFARWYLHAQEMDWSRPFSIVFSFLEDMDSSDSPVSFARNLTRSVERDFALLIEGGTLDKSVANRLSERWQLLSVEVWECCKALPETIRFIQECLEPLLTLRNYHSLTAILSGLHKYRVSESSLVRLENGTTALNLNQLLPSEMLYLLNPSQNYALYRQQYQQAPGIPFLIPHLYEYHQLGEPILQNLYEQMSAVIPQL</sequence>
<dbReference type="HOGENOM" id="CLU_048480_0_0_1"/>
<dbReference type="OrthoDB" id="4312812at2759"/>
<dbReference type="Gene3D" id="1.10.840.10">
    <property type="entry name" value="Ras guanine-nucleotide exchange factors catalytic domain"/>
    <property type="match status" value="1"/>
</dbReference>
<dbReference type="InParanoid" id="Q5B3T5"/>
<reference evidence="3" key="2">
    <citation type="journal article" date="2009" name="Fungal Genet. Biol.">
        <title>The 2008 update of the Aspergillus nidulans genome annotation: a community effort.</title>
        <authorList>
            <person name="Wortman J.R."/>
            <person name="Gilsenan J.M."/>
            <person name="Joardar V."/>
            <person name="Deegan J."/>
            <person name="Clutterbuck J."/>
            <person name="Andersen M.R."/>
            <person name="Archer D."/>
            <person name="Bencina M."/>
            <person name="Braus G."/>
            <person name="Coutinho P."/>
            <person name="von Dohren H."/>
            <person name="Doonan J."/>
            <person name="Driessen A.J."/>
            <person name="Durek P."/>
            <person name="Espeso E."/>
            <person name="Fekete E."/>
            <person name="Flipphi M."/>
            <person name="Estrada C.G."/>
            <person name="Geysens S."/>
            <person name="Goldman G."/>
            <person name="de Groot P.W."/>
            <person name="Hansen K."/>
            <person name="Harris S.D."/>
            <person name="Heinekamp T."/>
            <person name="Helmstaedt K."/>
            <person name="Henrissat B."/>
            <person name="Hofmann G."/>
            <person name="Homan T."/>
            <person name="Horio T."/>
            <person name="Horiuchi H."/>
            <person name="James S."/>
            <person name="Jones M."/>
            <person name="Karaffa L."/>
            <person name="Karanyi Z."/>
            <person name="Kato M."/>
            <person name="Keller N."/>
            <person name="Kelly D.E."/>
            <person name="Kiel J.A."/>
            <person name="Kim J.M."/>
            <person name="van der Klei I.J."/>
            <person name="Klis F.M."/>
            <person name="Kovalchuk A."/>
            <person name="Krasevec N."/>
            <person name="Kubicek C.P."/>
            <person name="Liu B."/>
            <person name="Maccabe A."/>
            <person name="Meyer V."/>
            <person name="Mirabito P."/>
            <person name="Miskei M."/>
            <person name="Mos M."/>
            <person name="Mullins J."/>
            <person name="Nelson D.R."/>
            <person name="Nielsen J."/>
            <person name="Oakley B.R."/>
            <person name="Osmani S.A."/>
            <person name="Pakula T."/>
            <person name="Paszewski A."/>
            <person name="Paulsen I."/>
            <person name="Pilsyk S."/>
            <person name="Pocsi I."/>
            <person name="Punt P.J."/>
            <person name="Ram A.F."/>
            <person name="Ren Q."/>
            <person name="Robellet X."/>
            <person name="Robson G."/>
            <person name="Seiboth B."/>
            <person name="van Solingen P."/>
            <person name="Specht T."/>
            <person name="Sun J."/>
            <person name="Taheri-Talesh N."/>
            <person name="Takeshita N."/>
            <person name="Ussery D."/>
            <person name="vanKuyk P.A."/>
            <person name="Visser H."/>
            <person name="van de Vondervoort P.J."/>
            <person name="de Vries R.P."/>
            <person name="Walton J."/>
            <person name="Xiang X."/>
            <person name="Xiong Y."/>
            <person name="Zeng A.P."/>
            <person name="Brandt B.W."/>
            <person name="Cornell M.J."/>
            <person name="van den Hondel C.A."/>
            <person name="Visser J."/>
            <person name="Oliver S.G."/>
            <person name="Turner G."/>
        </authorList>
    </citation>
    <scope>GENOME REANNOTATION</scope>
    <source>
        <strain evidence="3">FGSC A4 / ATCC 38163 / CBS 112.46 / NRRL 194 / M139</strain>
    </source>
</reference>
<dbReference type="VEuPathDB" id="FungiDB:AN4795"/>
<accession>C8VAM3</accession>
<feature type="domain" description="Ras-GEF" evidence="1">
    <location>
        <begin position="367"/>
        <end position="453"/>
    </location>
</feature>
<organism evidence="2 3">
    <name type="scientific">Emericella nidulans (strain FGSC A4 / ATCC 38163 / CBS 112.46 / NRRL 194 / M139)</name>
    <name type="common">Aspergillus nidulans</name>
    <dbReference type="NCBI Taxonomy" id="227321"/>
    <lineage>
        <taxon>Eukaryota</taxon>
        <taxon>Fungi</taxon>
        <taxon>Dikarya</taxon>
        <taxon>Ascomycota</taxon>
        <taxon>Pezizomycotina</taxon>
        <taxon>Eurotiomycetes</taxon>
        <taxon>Eurotiomycetidae</taxon>
        <taxon>Eurotiales</taxon>
        <taxon>Aspergillaceae</taxon>
        <taxon>Aspergillus</taxon>
        <taxon>Aspergillus subgen. Nidulantes</taxon>
    </lineage>
</organism>
<name>Q5B3T5_EMENI</name>
<dbReference type="InterPro" id="IPR001895">
    <property type="entry name" value="RASGEF_cat_dom"/>
</dbReference>
<dbReference type="OMA" id="IPYLQEC"/>
<reference evidence="3" key="1">
    <citation type="journal article" date="2005" name="Nature">
        <title>Sequencing of Aspergillus nidulans and comparative analysis with A. fumigatus and A. oryzae.</title>
        <authorList>
            <person name="Galagan J.E."/>
            <person name="Calvo S.E."/>
            <person name="Cuomo C."/>
            <person name="Ma L.J."/>
            <person name="Wortman J.R."/>
            <person name="Batzoglou S."/>
            <person name="Lee S.I."/>
            <person name="Basturkmen M."/>
            <person name="Spevak C.C."/>
            <person name="Clutterbuck J."/>
            <person name="Kapitonov V."/>
            <person name="Jurka J."/>
            <person name="Scazzocchio C."/>
            <person name="Farman M."/>
            <person name="Butler J."/>
            <person name="Purcell S."/>
            <person name="Harris S."/>
            <person name="Braus G.H."/>
            <person name="Draht O."/>
            <person name="Busch S."/>
            <person name="D'Enfert C."/>
            <person name="Bouchier C."/>
            <person name="Goldman G.H."/>
            <person name="Bell-Pedersen D."/>
            <person name="Griffiths-Jones S."/>
            <person name="Doonan J.H."/>
            <person name="Yu J."/>
            <person name="Vienken K."/>
            <person name="Pain A."/>
            <person name="Freitag M."/>
            <person name="Selker E.U."/>
            <person name="Archer D.B."/>
            <person name="Penalva M.A."/>
            <person name="Oakley B.R."/>
            <person name="Momany M."/>
            <person name="Tanaka T."/>
            <person name="Kumagai T."/>
            <person name="Asai K."/>
            <person name="Machida M."/>
            <person name="Nierman W.C."/>
            <person name="Denning D.W."/>
            <person name="Caddick M."/>
            <person name="Hynes M."/>
            <person name="Paoletti M."/>
            <person name="Fischer R."/>
            <person name="Miller B."/>
            <person name="Dyer P."/>
            <person name="Sachs M.S."/>
            <person name="Osmani S.A."/>
            <person name="Birren B.W."/>
        </authorList>
    </citation>
    <scope>NUCLEOTIDE SEQUENCE [LARGE SCALE GENOMIC DNA]</scope>
    <source>
        <strain evidence="3">FGSC A4 / ATCC 38163 / CBS 112.46 / NRRL 194 / M139</strain>
    </source>
</reference>
<dbReference type="Proteomes" id="UP000000560">
    <property type="component" value="Chromosome III"/>
</dbReference>
<dbReference type="KEGG" id="ani:ANIA_04795"/>
<proteinExistence type="predicted"/>
<dbReference type="SUPFAM" id="SSF48366">
    <property type="entry name" value="Ras GEF"/>
    <property type="match status" value="1"/>
</dbReference>
<gene>
    <name evidence="2" type="ORF">ANIA_04795</name>
</gene>
<keyword evidence="3" id="KW-1185">Reference proteome</keyword>
<dbReference type="EMBL" id="BN001303">
    <property type="protein sequence ID" value="CBF76767.1"/>
    <property type="molecule type" value="Genomic_DNA"/>
</dbReference>
<dbReference type="eggNOG" id="ENOG502TBTA">
    <property type="taxonomic scope" value="Eukaryota"/>
</dbReference>